<keyword evidence="2" id="KW-0813">Transport</keyword>
<feature type="transmembrane region" description="Helical" evidence="8">
    <location>
        <begin position="241"/>
        <end position="264"/>
    </location>
</feature>
<reference evidence="9" key="2">
    <citation type="submission" date="2023-01" db="EMBL/GenBank/DDBJ databases">
        <authorList>
            <person name="Petersen C."/>
        </authorList>
    </citation>
    <scope>NUCLEOTIDE SEQUENCE</scope>
    <source>
        <strain evidence="9">IBT 15450</strain>
    </source>
</reference>
<evidence type="ECO:0000256" key="5">
    <source>
        <dbReference type="ARBA" id="ARBA00023065"/>
    </source>
</evidence>
<comment type="subcellular location">
    <subcellularLocation>
        <location evidence="1">Membrane</location>
        <topology evidence="1">Multi-pass membrane protein</topology>
    </subcellularLocation>
</comment>
<feature type="transmembrane region" description="Helical" evidence="8">
    <location>
        <begin position="314"/>
        <end position="339"/>
    </location>
</feature>
<evidence type="ECO:0000313" key="10">
    <source>
        <dbReference type="Proteomes" id="UP001219568"/>
    </source>
</evidence>
<feature type="region of interest" description="Disordered" evidence="7">
    <location>
        <begin position="618"/>
        <end position="640"/>
    </location>
</feature>
<keyword evidence="3 8" id="KW-0812">Transmembrane</keyword>
<dbReference type="PANTHER" id="PTHR31064:SF37">
    <property type="entry name" value="TRANSPORTER, PUTATIVE (EUROFUNG)-RELATED"/>
    <property type="match status" value="1"/>
</dbReference>
<organism evidence="9 10">
    <name type="scientific">Penicillium canescens</name>
    <dbReference type="NCBI Taxonomy" id="5083"/>
    <lineage>
        <taxon>Eukaryota</taxon>
        <taxon>Fungi</taxon>
        <taxon>Dikarya</taxon>
        <taxon>Ascomycota</taxon>
        <taxon>Pezizomycotina</taxon>
        <taxon>Eurotiomycetes</taxon>
        <taxon>Eurotiomycetidae</taxon>
        <taxon>Eurotiales</taxon>
        <taxon>Aspergillaceae</taxon>
        <taxon>Penicillium</taxon>
    </lineage>
</organism>
<evidence type="ECO:0000256" key="4">
    <source>
        <dbReference type="ARBA" id="ARBA00022989"/>
    </source>
</evidence>
<feature type="transmembrane region" description="Helical" evidence="8">
    <location>
        <begin position="284"/>
        <end position="302"/>
    </location>
</feature>
<dbReference type="InterPro" id="IPR003445">
    <property type="entry name" value="Cat_transpt"/>
</dbReference>
<dbReference type="GO" id="GO:0030007">
    <property type="term" value="P:intracellular potassium ion homeostasis"/>
    <property type="evidence" value="ECO:0007669"/>
    <property type="project" value="TreeGrafter"/>
</dbReference>
<feature type="transmembrane region" description="Helical" evidence="8">
    <location>
        <begin position="377"/>
        <end position="401"/>
    </location>
</feature>
<proteinExistence type="predicted"/>
<evidence type="ECO:0000256" key="2">
    <source>
        <dbReference type="ARBA" id="ARBA00022448"/>
    </source>
</evidence>
<keyword evidence="4 8" id="KW-1133">Transmembrane helix</keyword>
<accession>A0AAD6IFL8</accession>
<dbReference type="Proteomes" id="UP001219568">
    <property type="component" value="Unassembled WGS sequence"/>
</dbReference>
<reference evidence="9" key="1">
    <citation type="journal article" date="2023" name="IMA Fungus">
        <title>Comparative genomic study of the Penicillium genus elucidates a diverse pangenome and 15 lateral gene transfer events.</title>
        <authorList>
            <person name="Petersen C."/>
            <person name="Sorensen T."/>
            <person name="Nielsen M.R."/>
            <person name="Sondergaard T.E."/>
            <person name="Sorensen J.L."/>
            <person name="Fitzpatrick D.A."/>
            <person name="Frisvad J.C."/>
            <person name="Nielsen K.L."/>
        </authorList>
    </citation>
    <scope>NUCLEOTIDE SEQUENCE</scope>
    <source>
        <strain evidence="9">IBT 15450</strain>
    </source>
</reference>
<dbReference type="InterPro" id="IPR051143">
    <property type="entry name" value="TrkH_K-transport"/>
</dbReference>
<evidence type="ECO:0000256" key="8">
    <source>
        <dbReference type="SAM" id="Phobius"/>
    </source>
</evidence>
<dbReference type="GO" id="GO:0140107">
    <property type="term" value="F:high-affinity potassium ion transmembrane transporter activity"/>
    <property type="evidence" value="ECO:0007669"/>
    <property type="project" value="TreeGrafter"/>
</dbReference>
<dbReference type="AlphaFoldDB" id="A0AAD6IFL8"/>
<sequence>MASLRGLDSLTLHYAYFIFMSAIGSVILYTTAAPIHDLHYADALFMSFSAMIGTGLNVLDLATLNGIQQGTLCSLLIFGHVIFILGILSFLRARSLRSLLKDARRKNGDQTVTHTSIVQIQTEQLSEDKDGVLSVKITSLNATEGEVPADISTLEKSKDDVSSKYNDCTMVTHQNMLDECQRVTTITVIGDETNVCDAKTRLFLMVGKLKSIMQQIKKDLSKSSPIDCGEPGWTEYKALSLISAVVVLYYIAFLSFGIICLGLWMKYCRPEIAQVDGVSPFWTGTFLAISAFSNNGMSLLSANMGPFQQEATPLLVTGFLILAGNTLFPCLLRLSIWVISKMIPEKPAWQSWRGVFDLTLAHSQDVCAYLYPSWHTWFLFGTVLMLNGIMWGAFELSALYNIEIAALSARYRVLDGLFQALAVRGGGFSVVAFDGLPQALLILYALMMYLSAFPVSRLIRYGIITPLAKKLRLTLDSGREAVKARSISISDKELDVSKCSPSTIGSNPSRFARSQFFCQQLRSQFSHDIWLISFVVLLVTIAESDHYKAQPVAFSTFNIIFEVVSAYSCVGVSIGYPGKSYAFCGEWHTFSKLLLVVTALKGRHRGLDFSRGKAISLGGSLEPPEEKISQQGKAGPPCCV</sequence>
<dbReference type="GO" id="GO:0005886">
    <property type="term" value="C:plasma membrane"/>
    <property type="evidence" value="ECO:0007669"/>
    <property type="project" value="TreeGrafter"/>
</dbReference>
<comment type="caution">
    <text evidence="9">The sequence shown here is derived from an EMBL/GenBank/DDBJ whole genome shotgun (WGS) entry which is preliminary data.</text>
</comment>
<protein>
    <submittedName>
        <fullName evidence="9">Uncharacterized protein</fullName>
    </submittedName>
</protein>
<dbReference type="PANTHER" id="PTHR31064">
    <property type="entry name" value="POTASSIUM TRANSPORT PROTEIN DDB_G0292412-RELATED"/>
    <property type="match status" value="1"/>
</dbReference>
<feature type="transmembrane region" description="Helical" evidence="8">
    <location>
        <begin position="439"/>
        <end position="459"/>
    </location>
</feature>
<dbReference type="GO" id="GO:1990573">
    <property type="term" value="P:potassium ion import across plasma membrane"/>
    <property type="evidence" value="ECO:0007669"/>
    <property type="project" value="TreeGrafter"/>
</dbReference>
<feature type="transmembrane region" description="Helical" evidence="8">
    <location>
        <begin position="69"/>
        <end position="91"/>
    </location>
</feature>
<dbReference type="Pfam" id="PF02386">
    <property type="entry name" value="TrkH"/>
    <property type="match status" value="1"/>
</dbReference>
<feature type="transmembrane region" description="Helical" evidence="8">
    <location>
        <begin position="12"/>
        <end position="31"/>
    </location>
</feature>
<name>A0AAD6IFL8_PENCN</name>
<evidence type="ECO:0000256" key="6">
    <source>
        <dbReference type="ARBA" id="ARBA00023136"/>
    </source>
</evidence>
<keyword evidence="10" id="KW-1185">Reference proteome</keyword>
<evidence type="ECO:0000256" key="3">
    <source>
        <dbReference type="ARBA" id="ARBA00022692"/>
    </source>
</evidence>
<keyword evidence="5" id="KW-0406">Ion transport</keyword>
<evidence type="ECO:0000313" key="9">
    <source>
        <dbReference type="EMBL" id="KAJ6045046.1"/>
    </source>
</evidence>
<evidence type="ECO:0000256" key="7">
    <source>
        <dbReference type="SAM" id="MobiDB-lite"/>
    </source>
</evidence>
<feature type="transmembrane region" description="Helical" evidence="8">
    <location>
        <begin position="43"/>
        <end position="63"/>
    </location>
</feature>
<keyword evidence="6 8" id="KW-0472">Membrane</keyword>
<evidence type="ECO:0000256" key="1">
    <source>
        <dbReference type="ARBA" id="ARBA00004141"/>
    </source>
</evidence>
<dbReference type="EMBL" id="JAQJZL010000004">
    <property type="protein sequence ID" value="KAJ6045046.1"/>
    <property type="molecule type" value="Genomic_DNA"/>
</dbReference>
<gene>
    <name evidence="9" type="ORF">N7460_006401</name>
</gene>